<organism evidence="2 3">
    <name type="scientific">Aquamicrobium soli</name>
    <dbReference type="NCBI Taxonomy" id="1811518"/>
    <lineage>
        <taxon>Bacteria</taxon>
        <taxon>Pseudomonadati</taxon>
        <taxon>Pseudomonadota</taxon>
        <taxon>Alphaproteobacteria</taxon>
        <taxon>Hyphomicrobiales</taxon>
        <taxon>Phyllobacteriaceae</taxon>
        <taxon>Aquamicrobium</taxon>
    </lineage>
</organism>
<dbReference type="EMBL" id="JBHRTK010000009">
    <property type="protein sequence ID" value="MFC3206109.1"/>
    <property type="molecule type" value="Genomic_DNA"/>
</dbReference>
<dbReference type="InterPro" id="IPR011740">
    <property type="entry name" value="DUF2460"/>
</dbReference>
<gene>
    <name evidence="2" type="ORF">ACFOHJ_07800</name>
</gene>
<evidence type="ECO:0000313" key="3">
    <source>
        <dbReference type="Proteomes" id="UP001595583"/>
    </source>
</evidence>
<reference evidence="3" key="1">
    <citation type="journal article" date="2019" name="Int. J. Syst. Evol. Microbiol.">
        <title>The Global Catalogue of Microorganisms (GCM) 10K type strain sequencing project: providing services to taxonomists for standard genome sequencing and annotation.</title>
        <authorList>
            <consortium name="The Broad Institute Genomics Platform"/>
            <consortium name="The Broad Institute Genome Sequencing Center for Infectious Disease"/>
            <person name="Wu L."/>
            <person name="Ma J."/>
        </authorList>
    </citation>
    <scope>NUCLEOTIDE SEQUENCE [LARGE SCALE GENOMIC DNA]</scope>
    <source>
        <strain evidence="3">KCTC 52165</strain>
    </source>
</reference>
<keyword evidence="3" id="KW-1185">Reference proteome</keyword>
<protein>
    <submittedName>
        <fullName evidence="2">DUF2460 domain-containing protein</fullName>
    </submittedName>
</protein>
<accession>A0ABV7K739</accession>
<name>A0ABV7K739_9HYPH</name>
<feature type="domain" description="DUF2460" evidence="1">
    <location>
        <begin position="11"/>
        <end position="181"/>
    </location>
</feature>
<comment type="caution">
    <text evidence="2">The sequence shown here is derived from an EMBL/GenBank/DDBJ whole genome shotgun (WGS) entry which is preliminary data.</text>
</comment>
<dbReference type="Proteomes" id="UP001595583">
    <property type="component" value="Unassembled WGS sequence"/>
</dbReference>
<evidence type="ECO:0000259" key="1">
    <source>
        <dbReference type="Pfam" id="PF09343"/>
    </source>
</evidence>
<dbReference type="RefSeq" id="WP_378219920.1">
    <property type="nucleotide sequence ID" value="NZ_JBHRTK010000009.1"/>
</dbReference>
<evidence type="ECO:0000313" key="2">
    <source>
        <dbReference type="EMBL" id="MFC3206109.1"/>
    </source>
</evidence>
<sequence length="196" mass="21433">MVDDPAAILADHLAVGFEGGPAWANSRVHSVSGRTVTNQLRTVPFRNFRFTGAETRMEFLHELLAHFNARQGGLRSFPLKDWSDYKASDEVFGTGDGVETTFGLTKAYGTYVRPIVLPDLSSLVVTVGGSETTAYNFADGRIVFDVAPADGSELRWSGQFYTPVRYAQDELYIRVSAANAAFGTTSALDCYEVMDP</sequence>
<dbReference type="Pfam" id="PF09343">
    <property type="entry name" value="DUF2460"/>
    <property type="match status" value="1"/>
</dbReference>
<proteinExistence type="predicted"/>